<gene>
    <name evidence="1" type="ORF">A5742_24305</name>
</gene>
<name>A0ABD6QQD2_MYCFO</name>
<keyword evidence="1" id="KW-0540">Nuclease</keyword>
<dbReference type="Proteomes" id="UP000187001">
    <property type="component" value="Unassembled WGS sequence"/>
</dbReference>
<sequence>MLAANPWRTFRWYFGQRHYSGTYWSSTVGDHVIYESRLELSCLLRADFDPAVRAMVAQPFLLTAPIDGQPRRHIPDYLWDTEDGTVVVDVVRIERVSDPKVATLCAWTSRVVASLGWGYLVVSEAPAVELANIRFLAGYRRDWLINADLREAMRAEIPQLTGVSIAEAERHFPAYSSPLRRATVMNLLWRHELRANLAEPLRPSTVLEVP</sequence>
<dbReference type="InterPro" id="IPR048000">
    <property type="entry name" value="TnsA-like"/>
</dbReference>
<dbReference type="AlphaFoldDB" id="A0ABD6QQD2"/>
<keyword evidence="1" id="KW-0255">Endonuclease</keyword>
<proteinExistence type="predicted"/>
<protein>
    <submittedName>
        <fullName evidence="1">Endonuclease</fullName>
    </submittedName>
</protein>
<keyword evidence="1" id="KW-0378">Hydrolase</keyword>
<dbReference type="EMBL" id="MBER01000050">
    <property type="protein sequence ID" value="OMC47443.1"/>
    <property type="molecule type" value="Genomic_DNA"/>
</dbReference>
<evidence type="ECO:0000313" key="2">
    <source>
        <dbReference type="Proteomes" id="UP000187001"/>
    </source>
</evidence>
<accession>A0ABD6QQD2</accession>
<dbReference type="GO" id="GO:0004519">
    <property type="term" value="F:endonuclease activity"/>
    <property type="evidence" value="ECO:0007669"/>
    <property type="project" value="UniProtKB-KW"/>
</dbReference>
<comment type="caution">
    <text evidence="1">The sequence shown here is derived from an EMBL/GenBank/DDBJ whole genome shotgun (WGS) entry which is preliminary data.</text>
</comment>
<reference evidence="1 2" key="1">
    <citation type="submission" date="2016-07" db="EMBL/GenBank/DDBJ databases">
        <authorList>
            <person name="Sutton G."/>
            <person name="Brinkac L."/>
            <person name="Sanka R."/>
            <person name="Adams M."/>
            <person name="Lau E."/>
            <person name="Kumar A."/>
            <person name="Macaden R."/>
        </authorList>
    </citation>
    <scope>NUCLEOTIDE SEQUENCE [LARGE SCALE GENOMIC DNA]</scope>
    <source>
        <strain evidence="1 2">GA-0871</strain>
    </source>
</reference>
<organism evidence="1 2">
    <name type="scientific">Mycolicibacterium fortuitum</name>
    <name type="common">Mycobacterium fortuitum</name>
    <dbReference type="NCBI Taxonomy" id="1766"/>
    <lineage>
        <taxon>Bacteria</taxon>
        <taxon>Bacillati</taxon>
        <taxon>Actinomycetota</taxon>
        <taxon>Actinomycetes</taxon>
        <taxon>Mycobacteriales</taxon>
        <taxon>Mycobacteriaceae</taxon>
        <taxon>Mycolicibacterium</taxon>
    </lineage>
</organism>
<evidence type="ECO:0000313" key="1">
    <source>
        <dbReference type="EMBL" id="OMC47443.1"/>
    </source>
</evidence>
<dbReference type="NCBIfam" id="NF033179">
    <property type="entry name" value="TnsA_like_Actin"/>
    <property type="match status" value="1"/>
</dbReference>